<gene>
    <name evidence="9" type="ORF">PPSIR1_21554</name>
</gene>
<dbReference type="InterPro" id="IPR036719">
    <property type="entry name" value="Neuro-gated_channel_TM_sf"/>
</dbReference>
<dbReference type="GO" id="GO:0005230">
    <property type="term" value="F:extracellular ligand-gated monoatomic ion channel activity"/>
    <property type="evidence" value="ECO:0007669"/>
    <property type="project" value="InterPro"/>
</dbReference>
<comment type="subcellular location">
    <subcellularLocation>
        <location evidence="1">Membrane</location>
        <topology evidence="1">Multi-pass membrane protein</topology>
    </subcellularLocation>
</comment>
<evidence type="ECO:0000256" key="3">
    <source>
        <dbReference type="ARBA" id="ARBA00022989"/>
    </source>
</evidence>
<feature type="compositionally biased region" description="Low complexity" evidence="5">
    <location>
        <begin position="51"/>
        <end position="64"/>
    </location>
</feature>
<evidence type="ECO:0000256" key="6">
    <source>
        <dbReference type="SAM" id="Phobius"/>
    </source>
</evidence>
<feature type="signal peptide" evidence="7">
    <location>
        <begin position="1"/>
        <end position="18"/>
    </location>
</feature>
<feature type="chain" id="PRO_5002697193" description="Neurotransmitter-gated ion-channel ligand-binding domain-containing protein" evidence="7">
    <location>
        <begin position="19"/>
        <end position="394"/>
    </location>
</feature>
<dbReference type="eggNOG" id="COG5361">
    <property type="taxonomic scope" value="Bacteria"/>
</dbReference>
<feature type="transmembrane region" description="Helical" evidence="6">
    <location>
        <begin position="273"/>
        <end position="294"/>
    </location>
</feature>
<protein>
    <recommendedName>
        <fullName evidence="8">Neurotransmitter-gated ion-channel ligand-binding domain-containing protein</fullName>
    </recommendedName>
</protein>
<feature type="transmembrane region" description="Helical" evidence="6">
    <location>
        <begin position="375"/>
        <end position="392"/>
    </location>
</feature>
<dbReference type="PRINTS" id="PR00252">
    <property type="entry name" value="NRIONCHANNEL"/>
</dbReference>
<proteinExistence type="predicted"/>
<evidence type="ECO:0000313" key="9">
    <source>
        <dbReference type="EMBL" id="EDM81546.1"/>
    </source>
</evidence>
<feature type="transmembrane region" description="Helical" evidence="6">
    <location>
        <begin position="306"/>
        <end position="324"/>
    </location>
</feature>
<dbReference type="Pfam" id="PF02931">
    <property type="entry name" value="Neur_chan_LBD"/>
    <property type="match status" value="1"/>
</dbReference>
<accession>A6FXF8</accession>
<feature type="compositionally biased region" description="Basic and acidic residues" evidence="5">
    <location>
        <begin position="23"/>
        <end position="38"/>
    </location>
</feature>
<sequence length="394" mass="44347">MVAALLMLVSVVANQTWASPPPEHGDDAPPPAEGEHGEPAAAARGGHEAPAKGGYEASAGGAHAAGEHGSGPVFVTPPHTPTKVEVGMYLISLVEVSAPSESFPTFKAEIFLDLEWHDPRLAFSEESIGTEREVFLEHEAELELERIWWPDIEFENEQGERHTESRELVIHHDGHVEYSERFQGVFTVDMELIKFPFDHQNLTIHAESFSWDDRYVVFEPLPEKTGFNEDFKTLEWTLHDVHTEVHAKKEVRSDEAFSEYVYSVNVDRDPGYYLYKIVIPLLIIVAFNWATFWMPGEPASVRMERTVIALLTVVAFHQVVATNLPRIGYLTFMDGIVYVAFASVGLTMLSTIWAQRQEYLGKEENVAKLDQIGKVAFPVIFLLAVLILYLVYHT</sequence>
<dbReference type="CDD" id="cd18988">
    <property type="entry name" value="LGIC_ECD_bact"/>
    <property type="match status" value="1"/>
</dbReference>
<evidence type="ECO:0000256" key="7">
    <source>
        <dbReference type="SAM" id="SignalP"/>
    </source>
</evidence>
<evidence type="ECO:0000256" key="2">
    <source>
        <dbReference type="ARBA" id="ARBA00022692"/>
    </source>
</evidence>
<feature type="transmembrane region" description="Helical" evidence="6">
    <location>
        <begin position="336"/>
        <end position="354"/>
    </location>
</feature>
<evidence type="ECO:0000256" key="1">
    <source>
        <dbReference type="ARBA" id="ARBA00004141"/>
    </source>
</evidence>
<dbReference type="GO" id="GO:0016020">
    <property type="term" value="C:membrane"/>
    <property type="evidence" value="ECO:0007669"/>
    <property type="project" value="UniProtKB-SubCell"/>
</dbReference>
<feature type="domain" description="Neurotransmitter-gated ion-channel ligand-binding" evidence="8">
    <location>
        <begin position="78"/>
        <end position="269"/>
    </location>
</feature>
<keyword evidence="2 6" id="KW-0812">Transmembrane</keyword>
<dbReference type="SUPFAM" id="SSF63712">
    <property type="entry name" value="Nicotinic receptor ligand binding domain-like"/>
    <property type="match status" value="1"/>
</dbReference>
<dbReference type="CDD" id="cd19050">
    <property type="entry name" value="LGIC_TM_bact"/>
    <property type="match status" value="1"/>
</dbReference>
<dbReference type="AlphaFoldDB" id="A6FXF8"/>
<organism evidence="9 10">
    <name type="scientific">Plesiocystis pacifica SIR-1</name>
    <dbReference type="NCBI Taxonomy" id="391625"/>
    <lineage>
        <taxon>Bacteria</taxon>
        <taxon>Pseudomonadati</taxon>
        <taxon>Myxococcota</taxon>
        <taxon>Polyangia</taxon>
        <taxon>Nannocystales</taxon>
        <taxon>Nannocystaceae</taxon>
        <taxon>Plesiocystis</taxon>
    </lineage>
</organism>
<dbReference type="Proteomes" id="UP000005801">
    <property type="component" value="Unassembled WGS sequence"/>
</dbReference>
<dbReference type="InterPro" id="IPR036734">
    <property type="entry name" value="Neur_chan_lig-bd_sf"/>
</dbReference>
<feature type="region of interest" description="Disordered" evidence="5">
    <location>
        <begin position="17"/>
        <end position="78"/>
    </location>
</feature>
<name>A6FXF8_9BACT</name>
<dbReference type="SUPFAM" id="SSF90112">
    <property type="entry name" value="Neurotransmitter-gated ion-channel transmembrane pore"/>
    <property type="match status" value="1"/>
</dbReference>
<reference evidence="9 10" key="1">
    <citation type="submission" date="2007-06" db="EMBL/GenBank/DDBJ databases">
        <authorList>
            <person name="Shimkets L."/>
            <person name="Ferriera S."/>
            <person name="Johnson J."/>
            <person name="Kravitz S."/>
            <person name="Beeson K."/>
            <person name="Sutton G."/>
            <person name="Rogers Y.-H."/>
            <person name="Friedman R."/>
            <person name="Frazier M."/>
            <person name="Venter J.C."/>
        </authorList>
    </citation>
    <scope>NUCLEOTIDE SEQUENCE [LARGE SCALE GENOMIC DNA]</scope>
    <source>
        <strain evidence="9 10">SIR-1</strain>
    </source>
</reference>
<dbReference type="EMBL" id="ABCS01000002">
    <property type="protein sequence ID" value="EDM81546.1"/>
    <property type="molecule type" value="Genomic_DNA"/>
</dbReference>
<dbReference type="STRING" id="391625.PPSIR1_21554"/>
<evidence type="ECO:0000256" key="4">
    <source>
        <dbReference type="ARBA" id="ARBA00023136"/>
    </source>
</evidence>
<dbReference type="Gene3D" id="2.70.170.10">
    <property type="entry name" value="Neurotransmitter-gated ion-channel ligand-binding domain"/>
    <property type="match status" value="1"/>
</dbReference>
<keyword evidence="4 6" id="KW-0472">Membrane</keyword>
<evidence type="ECO:0000259" key="8">
    <source>
        <dbReference type="Pfam" id="PF02931"/>
    </source>
</evidence>
<dbReference type="InterPro" id="IPR038050">
    <property type="entry name" value="Neuro_actylchol_rec"/>
</dbReference>
<evidence type="ECO:0000256" key="5">
    <source>
        <dbReference type="SAM" id="MobiDB-lite"/>
    </source>
</evidence>
<keyword evidence="3 6" id="KW-1133">Transmembrane helix</keyword>
<evidence type="ECO:0000313" key="10">
    <source>
        <dbReference type="Proteomes" id="UP000005801"/>
    </source>
</evidence>
<dbReference type="PANTHER" id="PTHR18945">
    <property type="entry name" value="NEUROTRANSMITTER GATED ION CHANNEL"/>
    <property type="match status" value="1"/>
</dbReference>
<keyword evidence="10" id="KW-1185">Reference proteome</keyword>
<dbReference type="InterPro" id="IPR006201">
    <property type="entry name" value="Neur_channel"/>
</dbReference>
<comment type="caution">
    <text evidence="9">The sequence shown here is derived from an EMBL/GenBank/DDBJ whole genome shotgun (WGS) entry which is preliminary data.</text>
</comment>
<dbReference type="Gene3D" id="1.20.58.390">
    <property type="entry name" value="Neurotransmitter-gated ion-channel transmembrane domain"/>
    <property type="match status" value="1"/>
</dbReference>
<dbReference type="InterPro" id="IPR006202">
    <property type="entry name" value="Neur_chan_lig-bd"/>
</dbReference>
<dbReference type="GO" id="GO:0004888">
    <property type="term" value="F:transmembrane signaling receptor activity"/>
    <property type="evidence" value="ECO:0007669"/>
    <property type="project" value="InterPro"/>
</dbReference>
<keyword evidence="7" id="KW-0732">Signal</keyword>